<dbReference type="AlphaFoldDB" id="A0A938ZDR2"/>
<feature type="compositionally biased region" description="Low complexity" evidence="1">
    <location>
        <begin position="227"/>
        <end position="275"/>
    </location>
</feature>
<dbReference type="EMBL" id="JAFHBD010000038">
    <property type="protein sequence ID" value="MBN2953792.1"/>
    <property type="molecule type" value="Genomic_DNA"/>
</dbReference>
<evidence type="ECO:0000313" key="2">
    <source>
        <dbReference type="EMBL" id="MBN2953792.1"/>
    </source>
</evidence>
<organism evidence="2 3">
    <name type="scientific">Fusicatenibacter saccharivorans</name>
    <dbReference type="NCBI Taxonomy" id="1150298"/>
    <lineage>
        <taxon>Bacteria</taxon>
        <taxon>Bacillati</taxon>
        <taxon>Bacillota</taxon>
        <taxon>Clostridia</taxon>
        <taxon>Lachnospirales</taxon>
        <taxon>Lachnospiraceae</taxon>
        <taxon>Fusicatenibacter</taxon>
    </lineage>
</organism>
<comment type="caution">
    <text evidence="2">The sequence shown here is derived from an EMBL/GenBank/DDBJ whole genome shotgun (WGS) entry which is preliminary data.</text>
</comment>
<name>A0A938ZDR2_9FIRM</name>
<protein>
    <submittedName>
        <fullName evidence="2">Uncharacterized protein</fullName>
    </submittedName>
</protein>
<dbReference type="PROSITE" id="PS51257">
    <property type="entry name" value="PROKAR_LIPOPROTEIN"/>
    <property type="match status" value="1"/>
</dbReference>
<evidence type="ECO:0000256" key="1">
    <source>
        <dbReference type="SAM" id="MobiDB-lite"/>
    </source>
</evidence>
<sequence length="322" mass="35250">MKKLFSFILTGTILAFSCMICYGGTATLNKENEETSFDIYATYEPGENDYFSARVEADGTCEIELPNGIRISVQDVTQENLTLIVYLIPVQDEDAWEWFTACMSGRGTRILPFEIYFEDGTGTRIPADKVQVQITLPESYETVAVFALDDIPAEDDTPEITLPDTFTHPAAYSLNPDGTAKELALQSTEKTYTFQTNGSPYYILAEKDPTDPPTPTPTETPTPTPTKEPTQTPTQTPTQEPTQTTTKTPTKTPSLIPSPTKVPSVSPTLSPTETSDSQTGKDTKNPSTGDPTTPGKWMAGMILSGIGILAVYRKKKENNQES</sequence>
<evidence type="ECO:0000313" key="3">
    <source>
        <dbReference type="Proteomes" id="UP000737612"/>
    </source>
</evidence>
<feature type="region of interest" description="Disordered" evidence="1">
    <location>
        <begin position="196"/>
        <end position="298"/>
    </location>
</feature>
<proteinExistence type="predicted"/>
<dbReference type="Proteomes" id="UP000737612">
    <property type="component" value="Unassembled WGS sequence"/>
</dbReference>
<accession>A0A938ZDR2</accession>
<reference evidence="2" key="1">
    <citation type="submission" date="2021-02" db="EMBL/GenBank/DDBJ databases">
        <title>Metagenome-assembled genomes from human diarrheal sample B26.</title>
        <authorList>
            <person name="Ateba T.P."/>
            <person name="Alayande K.A."/>
            <person name="Mwanza M."/>
        </authorList>
    </citation>
    <scope>NUCLEOTIDE SEQUENCE</scope>
    <source>
        <strain evidence="2">06WH</strain>
    </source>
</reference>
<feature type="compositionally biased region" description="Pro residues" evidence="1">
    <location>
        <begin position="211"/>
        <end position="226"/>
    </location>
</feature>
<gene>
    <name evidence="2" type="ORF">JTJ23_09390</name>
</gene>